<dbReference type="AlphaFoldDB" id="A0A918E3E3"/>
<evidence type="ECO:0000313" key="2">
    <source>
        <dbReference type="EMBL" id="GGP01919.1"/>
    </source>
</evidence>
<reference evidence="2" key="1">
    <citation type="journal article" date="2014" name="Int. J. Syst. Evol. Microbiol.">
        <title>Complete genome sequence of Corynebacterium casei LMG S-19264T (=DSM 44701T), isolated from a smear-ripened cheese.</title>
        <authorList>
            <consortium name="US DOE Joint Genome Institute (JGI-PGF)"/>
            <person name="Walter F."/>
            <person name="Albersmeier A."/>
            <person name="Kalinowski J."/>
            <person name="Ruckert C."/>
        </authorList>
    </citation>
    <scope>NUCLEOTIDE SEQUENCE</scope>
    <source>
        <strain evidence="2">CGMCC 4.7430</strain>
    </source>
</reference>
<accession>A0A918E3E3</accession>
<proteinExistence type="predicted"/>
<name>A0A918E3E3_9ACTN</name>
<gene>
    <name evidence="2" type="ORF">GCM10012278_07080</name>
</gene>
<dbReference type="EMBL" id="BMNK01000001">
    <property type="protein sequence ID" value="GGP01919.1"/>
    <property type="molecule type" value="Genomic_DNA"/>
</dbReference>
<comment type="caution">
    <text evidence="2">The sequence shown here is derived from an EMBL/GenBank/DDBJ whole genome shotgun (WGS) entry which is preliminary data.</text>
</comment>
<keyword evidence="3" id="KW-1185">Reference proteome</keyword>
<dbReference type="Proteomes" id="UP000660745">
    <property type="component" value="Unassembled WGS sequence"/>
</dbReference>
<evidence type="ECO:0000313" key="3">
    <source>
        <dbReference type="Proteomes" id="UP000660745"/>
    </source>
</evidence>
<protein>
    <recommendedName>
        <fullName evidence="1">Band 7 domain-containing protein</fullName>
    </recommendedName>
</protein>
<evidence type="ECO:0000259" key="1">
    <source>
        <dbReference type="Pfam" id="PF01145"/>
    </source>
</evidence>
<dbReference type="RefSeq" id="WP_189136972.1">
    <property type="nucleotide sequence ID" value="NZ_BMNK01000001.1"/>
</dbReference>
<dbReference type="Pfam" id="PF01145">
    <property type="entry name" value="Band_7"/>
    <property type="match status" value="1"/>
</dbReference>
<reference evidence="2" key="2">
    <citation type="submission" date="2020-09" db="EMBL/GenBank/DDBJ databases">
        <authorList>
            <person name="Sun Q."/>
            <person name="Zhou Y."/>
        </authorList>
    </citation>
    <scope>NUCLEOTIDE SEQUENCE</scope>
    <source>
        <strain evidence="2">CGMCC 4.7430</strain>
    </source>
</reference>
<dbReference type="InterPro" id="IPR001107">
    <property type="entry name" value="Band_7"/>
</dbReference>
<organism evidence="2 3">
    <name type="scientific">Nonomuraea glycinis</name>
    <dbReference type="NCBI Taxonomy" id="2047744"/>
    <lineage>
        <taxon>Bacteria</taxon>
        <taxon>Bacillati</taxon>
        <taxon>Actinomycetota</taxon>
        <taxon>Actinomycetes</taxon>
        <taxon>Streptosporangiales</taxon>
        <taxon>Streptosporangiaceae</taxon>
        <taxon>Nonomuraea</taxon>
    </lineage>
</organism>
<sequence>MEAAVVLMLLVLVPAGAGYLWWAGRVVVPPDHVGLIRRRIGRRDQEHQRITPHNLYGWQARTLPPGSPSWLMPWLYHVQFVPWVRIPENMIGLVEAEAGRERPRDRRFGRRVDGGCDNFQNGPAFLLRGGEQGPQVDVLPGGQSYYLNTMLFKVTLVPCTYVPPGTVGLVIANAGRVRPPHRPFGTHVECDNFQDGQAFLDGGGEQGRQLAILPGGTHYDINPKMFQVITVDNTAESRDGLTSDHLQEIAIPVGCTGVVVALAGAVPRRPANDAVTEEDPVGPRIEGHGNFRLPWVFLDLGGWLGVQEETLDQGVSYALNPWFVRVVLIPTRELILEWKDKSGDEERNYDAELEQITVQIQGFRVRVQLSQTLRIPPEAAPRVVSLSGGTGTSPLGGLVEDPRPVQRFVEKSLGETVASYFTGMAAATNVGEFLRKAAQAQVELGTKVRQALIARGVRSISTNLRSFEADDPELNAMLQRQAELALNLENVGSEHRLVRAGDRLDEIRVQAERRRAVLELEAEIEVLGRDNVAMIRIIREISNMPVPDYIGGDIGSYMNALPITTVQNLLGHLRTLRTGHELDPAEAVDVQQIPSAPETLPPRS</sequence>
<feature type="domain" description="Band 7" evidence="1">
    <location>
        <begin position="304"/>
        <end position="484"/>
    </location>
</feature>